<evidence type="ECO:0000313" key="10">
    <source>
        <dbReference type="EMBL" id="OHT01826.1"/>
    </source>
</evidence>
<dbReference type="GeneID" id="94828356"/>
<keyword evidence="8 9" id="KW-0472">Membrane</keyword>
<evidence type="ECO:0000256" key="5">
    <source>
        <dbReference type="ARBA" id="ARBA00022968"/>
    </source>
</evidence>
<accession>A0A1J4JSV4</accession>
<evidence type="ECO:0000256" key="9">
    <source>
        <dbReference type="SAM" id="Phobius"/>
    </source>
</evidence>
<evidence type="ECO:0000256" key="7">
    <source>
        <dbReference type="ARBA" id="ARBA00023034"/>
    </source>
</evidence>
<dbReference type="Gene3D" id="3.20.20.80">
    <property type="entry name" value="Glycosidases"/>
    <property type="match status" value="1"/>
</dbReference>
<dbReference type="EMBL" id="MLAK01000893">
    <property type="protein sequence ID" value="OHT01826.1"/>
    <property type="molecule type" value="Genomic_DNA"/>
</dbReference>
<organism evidence="10 11">
    <name type="scientific">Tritrichomonas foetus</name>
    <dbReference type="NCBI Taxonomy" id="1144522"/>
    <lineage>
        <taxon>Eukaryota</taxon>
        <taxon>Metamonada</taxon>
        <taxon>Parabasalia</taxon>
        <taxon>Tritrichomonadida</taxon>
        <taxon>Tritrichomonadidae</taxon>
        <taxon>Tritrichomonas</taxon>
    </lineage>
</organism>
<dbReference type="VEuPathDB" id="TrichDB:TRFO_07393"/>
<sequence>MSDFYQRYFLVCLVSILCICIVGYMHVPVVTQTKSNKQVWALYFAHYGNLETDGTWKIWKMKRGEWINKYFEPPSSIPSIYFPMLGLYSSHHKPTLKKHLAMISDAHIDAIIVPWDGQKTKDQKESGFIDESLEILMKLAPKYSIHVGILLSDTFLTSKTAENNIEYYLNYCIGQYEESCLKYNKKPVVFAHHSLPHVKSFHENISFFGFGDNLKEAISAHEKGFEGFTTYSPYTQTTFFDDPDHWDDSAKTLISRGINFVPSIMPGLNETVMNKQLAYRAKSRQSGKFYDSQWKAALDSGANIILINSFNNWLDGTVIEPVLNNANYQLDENIWAENDPEYFLHATEKWIHYI</sequence>
<protein>
    <submittedName>
        <fullName evidence="10">Glycoprotein endo-alpha-1,2-mannosidase</fullName>
    </submittedName>
</protein>
<reference evidence="10" key="1">
    <citation type="submission" date="2016-10" db="EMBL/GenBank/DDBJ databases">
        <authorList>
            <person name="Benchimol M."/>
            <person name="Almeida L.G."/>
            <person name="Vasconcelos A.T."/>
            <person name="Perreira-Neves A."/>
            <person name="Rosa I.A."/>
            <person name="Tasca T."/>
            <person name="Bogo M.R."/>
            <person name="de Souza W."/>
        </authorList>
    </citation>
    <scope>NUCLEOTIDE SEQUENCE [LARGE SCALE GENOMIC DNA]</scope>
    <source>
        <strain evidence="10">K</strain>
    </source>
</reference>
<gene>
    <name evidence="10" type="ORF">TRFO_07393</name>
</gene>
<dbReference type="RefSeq" id="XP_068354962.1">
    <property type="nucleotide sequence ID" value="XM_068493652.1"/>
</dbReference>
<keyword evidence="5" id="KW-0735">Signal-anchor</keyword>
<keyword evidence="11" id="KW-1185">Reference proteome</keyword>
<evidence type="ECO:0000313" key="11">
    <source>
        <dbReference type="Proteomes" id="UP000179807"/>
    </source>
</evidence>
<comment type="subcellular location">
    <subcellularLocation>
        <location evidence="1">Golgi apparatus membrane</location>
        <topology evidence="1">Single-pass type II membrane protein</topology>
    </subcellularLocation>
</comment>
<dbReference type="AlphaFoldDB" id="A0A1J4JSV4"/>
<evidence type="ECO:0000256" key="3">
    <source>
        <dbReference type="ARBA" id="ARBA00022692"/>
    </source>
</evidence>
<dbReference type="Pfam" id="PF16317">
    <property type="entry name" value="Glyco_hydro_99"/>
    <property type="match status" value="1"/>
</dbReference>
<comment type="caution">
    <text evidence="10">The sequence shown here is derived from an EMBL/GenBank/DDBJ whole genome shotgun (WGS) entry which is preliminary data.</text>
</comment>
<dbReference type="PANTHER" id="PTHR13572:SF4">
    <property type="entry name" value="RE57134P"/>
    <property type="match status" value="1"/>
</dbReference>
<evidence type="ECO:0000256" key="4">
    <source>
        <dbReference type="ARBA" id="ARBA00022801"/>
    </source>
</evidence>
<keyword evidence="3 9" id="KW-0812">Transmembrane</keyword>
<proteinExistence type="inferred from homology"/>
<evidence type="ECO:0000256" key="1">
    <source>
        <dbReference type="ARBA" id="ARBA00004323"/>
    </source>
</evidence>
<dbReference type="PANTHER" id="PTHR13572">
    <property type="entry name" value="ENDO-ALPHA-1,2-MANNOSIDASE"/>
    <property type="match status" value="1"/>
</dbReference>
<evidence type="ECO:0000256" key="6">
    <source>
        <dbReference type="ARBA" id="ARBA00022989"/>
    </source>
</evidence>
<name>A0A1J4JSV4_9EUKA</name>
<keyword evidence="7" id="KW-0333">Golgi apparatus</keyword>
<keyword evidence="4" id="KW-0378">Hydrolase</keyword>
<evidence type="ECO:0000256" key="2">
    <source>
        <dbReference type="ARBA" id="ARBA00009559"/>
    </source>
</evidence>
<keyword evidence="6 9" id="KW-1133">Transmembrane helix</keyword>
<comment type="similarity">
    <text evidence="2">Belongs to the glycosyl hydrolase 99 family.</text>
</comment>
<dbReference type="Proteomes" id="UP000179807">
    <property type="component" value="Unassembled WGS sequence"/>
</dbReference>
<dbReference type="InterPro" id="IPR026071">
    <property type="entry name" value="Glyco_Hydrolase_99"/>
</dbReference>
<evidence type="ECO:0000256" key="8">
    <source>
        <dbReference type="ARBA" id="ARBA00023136"/>
    </source>
</evidence>
<dbReference type="GO" id="GO:0000139">
    <property type="term" value="C:Golgi membrane"/>
    <property type="evidence" value="ECO:0007669"/>
    <property type="project" value="UniProtKB-SubCell"/>
</dbReference>
<dbReference type="OrthoDB" id="406152at2759"/>
<dbReference type="GO" id="GO:0004559">
    <property type="term" value="F:alpha-mannosidase activity"/>
    <property type="evidence" value="ECO:0007669"/>
    <property type="project" value="TreeGrafter"/>
</dbReference>
<feature type="transmembrane region" description="Helical" evidence="9">
    <location>
        <begin position="7"/>
        <end position="27"/>
    </location>
</feature>